<dbReference type="Gene3D" id="1.10.20.60">
    <property type="entry name" value="Glu-tRNAGln amidotransferase C subunit, N-terminal domain"/>
    <property type="match status" value="1"/>
</dbReference>
<dbReference type="Proteomes" id="UP000886355">
    <property type="component" value="Unassembled WGS sequence"/>
</dbReference>
<protein>
    <recommendedName>
        <fullName evidence="2">Aspartyl/glutamyl-tRNA(Asn/Gln) amidotransferase subunit C</fullName>
        <shortName evidence="2">Asp/Glu-ADT subunit C</shortName>
        <ecNumber evidence="2">6.3.5.-</ecNumber>
    </recommendedName>
</protein>
<dbReference type="Pfam" id="PF02686">
    <property type="entry name" value="GatC"/>
    <property type="match status" value="1"/>
</dbReference>
<dbReference type="GO" id="GO:0006412">
    <property type="term" value="P:translation"/>
    <property type="evidence" value="ECO:0007669"/>
    <property type="project" value="UniProtKB-UniRule"/>
</dbReference>
<accession>A0A7C1ATM0</accession>
<evidence type="ECO:0000313" key="3">
    <source>
        <dbReference type="EMBL" id="HDL89299.1"/>
    </source>
</evidence>
<keyword evidence="2" id="KW-0436">Ligase</keyword>
<comment type="function">
    <text evidence="2">Allows the formation of correctly charged Asn-tRNA(Asn) or Gln-tRNA(Gln) through the transamidation of misacylated Asp-tRNA(Asn) or Glu-tRNA(Gln) in organisms which lack either or both of asparaginyl-tRNA or glutaminyl-tRNA synthetases. The reaction takes place in the presence of glutamine and ATP through an activated phospho-Asp-tRNA(Asn) or phospho-Glu-tRNA(Gln).</text>
</comment>
<gene>
    <name evidence="2 3" type="primary">gatC</name>
    <name evidence="3" type="ORF">ENG14_00155</name>
</gene>
<sequence length="97" mass="11130">MSHRILDRDQVEHIAKLARLRLTEDEKDLMAEQLSSILDYVAKLNELDTTDVDPMHHAVDRSNVFRDDNPHKSIDHNEALANAPQTDGTFFIVPRVI</sequence>
<organism evidence="3">
    <name type="scientific">Thermodesulforhabdus norvegica</name>
    <dbReference type="NCBI Taxonomy" id="39841"/>
    <lineage>
        <taxon>Bacteria</taxon>
        <taxon>Pseudomonadati</taxon>
        <taxon>Thermodesulfobacteriota</taxon>
        <taxon>Syntrophobacteria</taxon>
        <taxon>Syntrophobacterales</taxon>
        <taxon>Thermodesulforhabdaceae</taxon>
        <taxon>Thermodesulforhabdus</taxon>
    </lineage>
</organism>
<dbReference type="GO" id="GO:0006450">
    <property type="term" value="P:regulation of translational fidelity"/>
    <property type="evidence" value="ECO:0007669"/>
    <property type="project" value="InterPro"/>
</dbReference>
<comment type="catalytic activity">
    <reaction evidence="2">
        <text>L-aspartyl-tRNA(Asn) + L-glutamine + ATP + H2O = L-asparaginyl-tRNA(Asn) + L-glutamate + ADP + phosphate + 2 H(+)</text>
        <dbReference type="Rhea" id="RHEA:14513"/>
        <dbReference type="Rhea" id="RHEA-COMP:9674"/>
        <dbReference type="Rhea" id="RHEA-COMP:9677"/>
        <dbReference type="ChEBI" id="CHEBI:15377"/>
        <dbReference type="ChEBI" id="CHEBI:15378"/>
        <dbReference type="ChEBI" id="CHEBI:29985"/>
        <dbReference type="ChEBI" id="CHEBI:30616"/>
        <dbReference type="ChEBI" id="CHEBI:43474"/>
        <dbReference type="ChEBI" id="CHEBI:58359"/>
        <dbReference type="ChEBI" id="CHEBI:78515"/>
        <dbReference type="ChEBI" id="CHEBI:78516"/>
        <dbReference type="ChEBI" id="CHEBI:456216"/>
    </reaction>
</comment>
<dbReference type="HAMAP" id="MF_00122">
    <property type="entry name" value="GatC"/>
    <property type="match status" value="1"/>
</dbReference>
<comment type="subunit">
    <text evidence="2">Heterotrimer of A, B and C subunits.</text>
</comment>
<evidence type="ECO:0000256" key="1">
    <source>
        <dbReference type="ARBA" id="ARBA00022840"/>
    </source>
</evidence>
<comment type="catalytic activity">
    <reaction evidence="2">
        <text>L-glutamyl-tRNA(Gln) + L-glutamine + ATP + H2O = L-glutaminyl-tRNA(Gln) + L-glutamate + ADP + phosphate + H(+)</text>
        <dbReference type="Rhea" id="RHEA:17521"/>
        <dbReference type="Rhea" id="RHEA-COMP:9681"/>
        <dbReference type="Rhea" id="RHEA-COMP:9684"/>
        <dbReference type="ChEBI" id="CHEBI:15377"/>
        <dbReference type="ChEBI" id="CHEBI:15378"/>
        <dbReference type="ChEBI" id="CHEBI:29985"/>
        <dbReference type="ChEBI" id="CHEBI:30616"/>
        <dbReference type="ChEBI" id="CHEBI:43474"/>
        <dbReference type="ChEBI" id="CHEBI:58359"/>
        <dbReference type="ChEBI" id="CHEBI:78520"/>
        <dbReference type="ChEBI" id="CHEBI:78521"/>
        <dbReference type="ChEBI" id="CHEBI:456216"/>
    </reaction>
</comment>
<proteinExistence type="inferred from homology"/>
<dbReference type="PANTHER" id="PTHR15004:SF0">
    <property type="entry name" value="GLUTAMYL-TRNA(GLN) AMIDOTRANSFERASE SUBUNIT C, MITOCHONDRIAL"/>
    <property type="match status" value="1"/>
</dbReference>
<evidence type="ECO:0000256" key="2">
    <source>
        <dbReference type="HAMAP-Rule" id="MF_00122"/>
    </source>
</evidence>
<keyword evidence="1 2" id="KW-0067">ATP-binding</keyword>
<dbReference type="InterPro" id="IPR036113">
    <property type="entry name" value="Asp/Glu-ADT_sf_sub_c"/>
</dbReference>
<keyword evidence="2" id="KW-0648">Protein biosynthesis</keyword>
<comment type="caution">
    <text evidence="3">The sequence shown here is derived from an EMBL/GenBank/DDBJ whole genome shotgun (WGS) entry which is preliminary data.</text>
</comment>
<dbReference type="GO" id="GO:0050567">
    <property type="term" value="F:glutaminyl-tRNA synthase (glutamine-hydrolyzing) activity"/>
    <property type="evidence" value="ECO:0007669"/>
    <property type="project" value="UniProtKB-UniRule"/>
</dbReference>
<dbReference type="GO" id="GO:0070681">
    <property type="term" value="P:glutaminyl-tRNAGln biosynthesis via transamidation"/>
    <property type="evidence" value="ECO:0007669"/>
    <property type="project" value="TreeGrafter"/>
</dbReference>
<reference evidence="3" key="1">
    <citation type="journal article" date="2020" name="mSystems">
        <title>Genome- and Community-Level Interaction Insights into Carbon Utilization and Element Cycling Functions of Hydrothermarchaeota in Hydrothermal Sediment.</title>
        <authorList>
            <person name="Zhou Z."/>
            <person name="Liu Y."/>
            <person name="Xu W."/>
            <person name="Pan J."/>
            <person name="Luo Z.H."/>
            <person name="Li M."/>
        </authorList>
    </citation>
    <scope>NUCLEOTIDE SEQUENCE [LARGE SCALE GENOMIC DNA]</scope>
    <source>
        <strain evidence="3">HyVt-19</strain>
    </source>
</reference>
<keyword evidence="2" id="KW-0547">Nucleotide-binding</keyword>
<dbReference type="InterPro" id="IPR003837">
    <property type="entry name" value="GatC"/>
</dbReference>
<name>A0A7C1ATM0_9BACT</name>
<dbReference type="EC" id="6.3.5.-" evidence="2"/>
<dbReference type="PANTHER" id="PTHR15004">
    <property type="entry name" value="GLUTAMYL-TRNA(GLN) AMIDOTRANSFERASE SUBUNIT C, MITOCHONDRIAL"/>
    <property type="match status" value="1"/>
</dbReference>
<dbReference type="SUPFAM" id="SSF141000">
    <property type="entry name" value="Glu-tRNAGln amidotransferase C subunit"/>
    <property type="match status" value="1"/>
</dbReference>
<dbReference type="AlphaFoldDB" id="A0A7C1ATM0"/>
<dbReference type="GO" id="GO:0005524">
    <property type="term" value="F:ATP binding"/>
    <property type="evidence" value="ECO:0007669"/>
    <property type="project" value="UniProtKB-KW"/>
</dbReference>
<dbReference type="NCBIfam" id="TIGR00135">
    <property type="entry name" value="gatC"/>
    <property type="match status" value="1"/>
</dbReference>
<comment type="similarity">
    <text evidence="2">Belongs to the GatC family.</text>
</comment>
<dbReference type="EMBL" id="DQZW01000007">
    <property type="protein sequence ID" value="HDL89299.1"/>
    <property type="molecule type" value="Genomic_DNA"/>
</dbReference>